<proteinExistence type="predicted"/>
<dbReference type="RefSeq" id="WP_060749880.1">
    <property type="nucleotide sequence ID" value="NZ_LRPH01000039.1"/>
</dbReference>
<sequence>MENKDISLLEELLYNTNKEDTISRIKNIDNPIILHYFAANYNWNSGFDIPNAILENKDCDLGTGLLMFHYADGYRLLESQEEVSNSPLQEWKVFILKLQNKIMNLEFKTQNISFSPELTKIQIFKLKKSNPSISDILINESPGNIIDIPKI</sequence>
<feature type="domain" description="DUF4274" evidence="1">
    <location>
        <begin position="29"/>
        <end position="103"/>
    </location>
</feature>
<protein>
    <recommendedName>
        <fullName evidence="1">DUF4274 domain-containing protein</fullName>
    </recommendedName>
</protein>
<dbReference type="EMBL" id="LRPH01000039">
    <property type="protein sequence ID" value="KWU65213.1"/>
    <property type="molecule type" value="Genomic_DNA"/>
</dbReference>
<gene>
    <name evidence="2" type="ORF">AWW70_10965</name>
</gene>
<name>A0A109GE98_BACMY</name>
<dbReference type="Proteomes" id="UP000065797">
    <property type="component" value="Unassembled WGS sequence"/>
</dbReference>
<comment type="caution">
    <text evidence="2">The sequence shown here is derived from an EMBL/GenBank/DDBJ whole genome shotgun (WGS) entry which is preliminary data.</text>
</comment>
<dbReference type="Pfam" id="PF14096">
    <property type="entry name" value="DUF4274"/>
    <property type="match status" value="1"/>
</dbReference>
<evidence type="ECO:0000259" key="1">
    <source>
        <dbReference type="Pfam" id="PF14096"/>
    </source>
</evidence>
<dbReference type="InterPro" id="IPR025369">
    <property type="entry name" value="DUF4274"/>
</dbReference>
<evidence type="ECO:0000313" key="3">
    <source>
        <dbReference type="Proteomes" id="UP000065797"/>
    </source>
</evidence>
<dbReference type="AlphaFoldDB" id="A0A109GE98"/>
<accession>A0A109GE98</accession>
<evidence type="ECO:0000313" key="2">
    <source>
        <dbReference type="EMBL" id="KWU65213.1"/>
    </source>
</evidence>
<organism evidence="2 3">
    <name type="scientific">Bacillus mycoides</name>
    <dbReference type="NCBI Taxonomy" id="1405"/>
    <lineage>
        <taxon>Bacteria</taxon>
        <taxon>Bacillati</taxon>
        <taxon>Bacillota</taxon>
        <taxon>Bacilli</taxon>
        <taxon>Bacillales</taxon>
        <taxon>Bacillaceae</taxon>
        <taxon>Bacillus</taxon>
        <taxon>Bacillus cereus group</taxon>
    </lineage>
</organism>
<reference evidence="2 3" key="1">
    <citation type="submission" date="2016-01" db="EMBL/GenBank/DDBJ databases">
        <authorList>
            <person name="McClelland M."/>
            <person name="Jain A."/>
            <person name="Saraogi P."/>
            <person name="Mendelson R."/>
            <person name="Westerman R."/>
            <person name="SanMiguel P."/>
            <person name="Csonka L."/>
        </authorList>
    </citation>
    <scope>NUCLEOTIDE SEQUENCE [LARGE SCALE GENOMIC DNA]</scope>
    <source>
        <strain evidence="2 3">PE8-15</strain>
    </source>
</reference>